<dbReference type="InterPro" id="IPR009496">
    <property type="entry name" value="RGM_C"/>
</dbReference>
<dbReference type="InterPro" id="IPR040287">
    <property type="entry name" value="RGM"/>
</dbReference>
<evidence type="ECO:0000313" key="2">
    <source>
        <dbReference type="EMBL" id="KAK3098748.1"/>
    </source>
</evidence>
<proteinExistence type="predicted"/>
<dbReference type="GO" id="GO:0030509">
    <property type="term" value="P:BMP signaling pathway"/>
    <property type="evidence" value="ECO:0007669"/>
    <property type="project" value="TreeGrafter"/>
</dbReference>
<organism evidence="2 3">
    <name type="scientific">Pinctada imbricata</name>
    <name type="common">Atlantic pearl-oyster</name>
    <name type="synonym">Pinctada martensii</name>
    <dbReference type="NCBI Taxonomy" id="66713"/>
    <lineage>
        <taxon>Eukaryota</taxon>
        <taxon>Metazoa</taxon>
        <taxon>Spiralia</taxon>
        <taxon>Lophotrochozoa</taxon>
        <taxon>Mollusca</taxon>
        <taxon>Bivalvia</taxon>
        <taxon>Autobranchia</taxon>
        <taxon>Pteriomorphia</taxon>
        <taxon>Pterioida</taxon>
        <taxon>Pterioidea</taxon>
        <taxon>Pteriidae</taxon>
        <taxon>Pinctada</taxon>
    </lineage>
</organism>
<reference evidence="2" key="1">
    <citation type="submission" date="2019-08" db="EMBL/GenBank/DDBJ databases">
        <title>The improved chromosome-level genome for the pearl oyster Pinctada fucata martensii using PacBio sequencing and Hi-C.</title>
        <authorList>
            <person name="Zheng Z."/>
        </authorList>
    </citation>
    <scope>NUCLEOTIDE SEQUENCE</scope>
    <source>
        <strain evidence="2">ZZ-2019</strain>
        <tissue evidence="2">Adductor muscle</tissue>
    </source>
</reference>
<sequence>MAVLSYPPMPPIYWMTIVCILTMCPKPGISMPRPAVTYGRINKTLGEDPECIPLRTQLECIISLDVKCKRNIQYEGIKQGIKINMNRTGCHVNGVTLRPDDSRAPDPGDKIYQDLLMCSLKGKRSERKYKHCSLFGDPHLRTFDNEFQTCKVEGTWSLIYNRNLSVQVTNDPVVSDGSATATSKVTKKS</sequence>
<dbReference type="Pfam" id="PF06534">
    <property type="entry name" value="RGM_C"/>
    <property type="match status" value="1"/>
</dbReference>
<feature type="domain" description="VWFD" evidence="1">
    <location>
        <begin position="130"/>
        <end position="189"/>
    </location>
</feature>
<dbReference type="GO" id="GO:0005886">
    <property type="term" value="C:plasma membrane"/>
    <property type="evidence" value="ECO:0007669"/>
    <property type="project" value="TreeGrafter"/>
</dbReference>
<keyword evidence="3" id="KW-1185">Reference proteome</keyword>
<dbReference type="PROSITE" id="PS51233">
    <property type="entry name" value="VWFD"/>
    <property type="match status" value="1"/>
</dbReference>
<name>A0AA88YGC4_PINIB</name>
<dbReference type="PANTHER" id="PTHR31428:SF6">
    <property type="entry name" value="REPULSIVE GUIDANCE MOLECULE B HOMOLOG DRAG-1"/>
    <property type="match status" value="1"/>
</dbReference>
<gene>
    <name evidence="2" type="ORF">FSP39_022683</name>
</gene>
<protein>
    <recommendedName>
        <fullName evidence="1">VWFD domain-containing protein</fullName>
    </recommendedName>
</protein>
<dbReference type="AlphaFoldDB" id="A0AA88YGC4"/>
<dbReference type="Proteomes" id="UP001186944">
    <property type="component" value="Unassembled WGS sequence"/>
</dbReference>
<dbReference type="PANTHER" id="PTHR31428">
    <property type="entry name" value="RGM DOMAIN FAMILY MEMBER DRAG-1"/>
    <property type="match status" value="1"/>
</dbReference>
<dbReference type="GO" id="GO:0015026">
    <property type="term" value="F:coreceptor activity"/>
    <property type="evidence" value="ECO:0007669"/>
    <property type="project" value="TreeGrafter"/>
</dbReference>
<dbReference type="Gene3D" id="3.40.1000.10">
    <property type="entry name" value="Mog1/PsbP, alpha/beta/alpha sandwich"/>
    <property type="match status" value="1"/>
</dbReference>
<evidence type="ECO:0000259" key="1">
    <source>
        <dbReference type="PROSITE" id="PS51233"/>
    </source>
</evidence>
<dbReference type="InterPro" id="IPR001846">
    <property type="entry name" value="VWF_type-D"/>
</dbReference>
<comment type="caution">
    <text evidence="2">The sequence shown here is derived from an EMBL/GenBank/DDBJ whole genome shotgun (WGS) entry which is preliminary data.</text>
</comment>
<dbReference type="EMBL" id="VSWD01000007">
    <property type="protein sequence ID" value="KAK3098748.1"/>
    <property type="molecule type" value="Genomic_DNA"/>
</dbReference>
<evidence type="ECO:0000313" key="3">
    <source>
        <dbReference type="Proteomes" id="UP001186944"/>
    </source>
</evidence>
<accession>A0AA88YGC4</accession>